<dbReference type="GO" id="GO:0005759">
    <property type="term" value="C:mitochondrial matrix"/>
    <property type="evidence" value="ECO:0007669"/>
    <property type="project" value="InterPro"/>
</dbReference>
<dbReference type="EnsemblMetazoa" id="Aqu2.1.34349_001">
    <property type="protein sequence ID" value="Aqu2.1.34349_001"/>
    <property type="gene ID" value="Aqu2.1.34349"/>
</dbReference>
<evidence type="ECO:0000313" key="3">
    <source>
        <dbReference type="Proteomes" id="UP000007879"/>
    </source>
</evidence>
<dbReference type="SUPFAM" id="SSF54529">
    <property type="entry name" value="Mitochondrial glycoprotein MAM33-like"/>
    <property type="match status" value="1"/>
</dbReference>
<evidence type="ECO:0000256" key="1">
    <source>
        <dbReference type="ARBA" id="ARBA00005457"/>
    </source>
</evidence>
<dbReference type="OrthoDB" id="278212at2759"/>
<evidence type="ECO:0008006" key="4">
    <source>
        <dbReference type="Google" id="ProtNLM"/>
    </source>
</evidence>
<dbReference type="Pfam" id="PF02330">
    <property type="entry name" value="MAM33"/>
    <property type="match status" value="1"/>
</dbReference>
<dbReference type="PANTHER" id="PTHR10826:SF1">
    <property type="entry name" value="COMPLEMENT COMPONENT 1 Q SUBCOMPONENT-BINDING PROTEIN, MITOCHONDRIAL"/>
    <property type="match status" value="1"/>
</dbReference>
<dbReference type="eggNOG" id="KOG4024">
    <property type="taxonomic scope" value="Eukaryota"/>
</dbReference>
<reference evidence="2" key="2">
    <citation type="submission" date="2017-05" db="UniProtKB">
        <authorList>
            <consortium name="EnsemblMetazoa"/>
        </authorList>
    </citation>
    <scope>IDENTIFICATION</scope>
</reference>
<dbReference type="InterPro" id="IPR036561">
    <property type="entry name" value="MAM33_sf"/>
</dbReference>
<evidence type="ECO:0000313" key="2">
    <source>
        <dbReference type="EnsemblMetazoa" id="Aqu2.1.34349_001"/>
    </source>
</evidence>
<name>A0A1X7V3H2_AMPQE</name>
<reference evidence="3" key="1">
    <citation type="journal article" date="2010" name="Nature">
        <title>The Amphimedon queenslandica genome and the evolution of animal complexity.</title>
        <authorList>
            <person name="Srivastava M."/>
            <person name="Simakov O."/>
            <person name="Chapman J."/>
            <person name="Fahey B."/>
            <person name="Gauthier M.E."/>
            <person name="Mitros T."/>
            <person name="Richards G.S."/>
            <person name="Conaco C."/>
            <person name="Dacre M."/>
            <person name="Hellsten U."/>
            <person name="Larroux C."/>
            <person name="Putnam N.H."/>
            <person name="Stanke M."/>
            <person name="Adamska M."/>
            <person name="Darling A."/>
            <person name="Degnan S.M."/>
            <person name="Oakley T.H."/>
            <person name="Plachetzki D.C."/>
            <person name="Zhai Y."/>
            <person name="Adamski M."/>
            <person name="Calcino A."/>
            <person name="Cummins S.F."/>
            <person name="Goodstein D.M."/>
            <person name="Harris C."/>
            <person name="Jackson D.J."/>
            <person name="Leys S.P."/>
            <person name="Shu S."/>
            <person name="Woodcroft B.J."/>
            <person name="Vervoort M."/>
            <person name="Kosik K.S."/>
            <person name="Manning G."/>
            <person name="Degnan B.M."/>
            <person name="Rokhsar D.S."/>
        </authorList>
    </citation>
    <scope>NUCLEOTIDE SEQUENCE [LARGE SCALE GENOMIC DNA]</scope>
</reference>
<proteinExistence type="inferred from homology"/>
<dbReference type="PANTHER" id="PTHR10826">
    <property type="entry name" value="COMPLEMENT COMPONENT 1"/>
    <property type="match status" value="1"/>
</dbReference>
<dbReference type="InParanoid" id="A0A1X7V3H2"/>
<sequence length="248" mass="27861">MATSLLWRNASLAARRLVSRQICRRTVPSPSTSLLKTPVLATRFKSSFSNDANKGASASLLLQAQAELDLESTDEEALGFNGFQISINGAQAILTRMHGNEEVKVELNLNAYSDMLEDELDDDDDDDNVEETRNKPFFLPSFTVTFTKKSGISLVVRCSVETSDYDDEEGWGNLSITNVSVVPKGGTTDQYEADTQYLSDELMDSINDYMEDRKINQTFAQELLEFYDNFERKAHTQFLKDLKSFAQS</sequence>
<organism evidence="2">
    <name type="scientific">Amphimedon queenslandica</name>
    <name type="common">Sponge</name>
    <dbReference type="NCBI Taxonomy" id="400682"/>
    <lineage>
        <taxon>Eukaryota</taxon>
        <taxon>Metazoa</taxon>
        <taxon>Porifera</taxon>
        <taxon>Demospongiae</taxon>
        <taxon>Heteroscleromorpha</taxon>
        <taxon>Haplosclerida</taxon>
        <taxon>Niphatidae</taxon>
        <taxon>Amphimedon</taxon>
    </lineage>
</organism>
<accession>A0A1X7V3H2</accession>
<dbReference type="InterPro" id="IPR003428">
    <property type="entry name" value="MAM33"/>
</dbReference>
<dbReference type="GO" id="GO:0042256">
    <property type="term" value="P:cytosolic ribosome assembly"/>
    <property type="evidence" value="ECO:0007669"/>
    <property type="project" value="TreeGrafter"/>
</dbReference>
<protein>
    <recommendedName>
        <fullName evidence="4">Complement component 1 Q subcomponent-binding protein, mitochondrial</fullName>
    </recommendedName>
</protein>
<gene>
    <name evidence="2" type="primary">100634561</name>
</gene>
<comment type="similarity">
    <text evidence="1">Belongs to the MAM33 family.</text>
</comment>
<dbReference type="KEGG" id="aqu:100634561"/>
<dbReference type="Proteomes" id="UP000007879">
    <property type="component" value="Unassembled WGS sequence"/>
</dbReference>
<dbReference type="EnsemblMetazoa" id="XM_003385804.3">
    <property type="protein sequence ID" value="XP_003385852.1"/>
    <property type="gene ID" value="LOC100634561"/>
</dbReference>
<dbReference type="STRING" id="400682.A0A1X7V3H2"/>
<dbReference type="OMA" id="YEHTAYV"/>
<keyword evidence="3" id="KW-1185">Reference proteome</keyword>
<dbReference type="AlphaFoldDB" id="A0A1X7V3H2"/>
<dbReference type="Gene3D" id="3.10.280.10">
    <property type="entry name" value="Mitochondrial glycoprotein"/>
    <property type="match status" value="1"/>
</dbReference>